<dbReference type="PANTHER" id="PTHR31591:SF5">
    <property type="entry name" value="DOLICHOL-PHOSPHATE MANNOSYLTRANSFERASE"/>
    <property type="match status" value="1"/>
</dbReference>
<dbReference type="Proteomes" id="UP001147746">
    <property type="component" value="Unassembled WGS sequence"/>
</dbReference>
<keyword evidence="2" id="KW-1185">Reference proteome</keyword>
<dbReference type="GO" id="GO:0072330">
    <property type="term" value="P:monocarboxylic acid biosynthetic process"/>
    <property type="evidence" value="ECO:0007669"/>
    <property type="project" value="UniProtKB-ARBA"/>
</dbReference>
<reference evidence="1" key="2">
    <citation type="journal article" date="2023" name="IMA Fungus">
        <title>Comparative genomic study of the Penicillium genus elucidates a diverse pangenome and 15 lateral gene transfer events.</title>
        <authorList>
            <person name="Petersen C."/>
            <person name="Sorensen T."/>
            <person name="Nielsen M.R."/>
            <person name="Sondergaard T.E."/>
            <person name="Sorensen J.L."/>
            <person name="Fitzpatrick D.A."/>
            <person name="Frisvad J.C."/>
            <person name="Nielsen K.L."/>
        </authorList>
    </citation>
    <scope>NUCLEOTIDE SEQUENCE</scope>
    <source>
        <strain evidence="1">IBT 21472</strain>
    </source>
</reference>
<dbReference type="PANTHER" id="PTHR31591">
    <property type="entry name" value="UPF0613 PROTEIN PB24D3.06C"/>
    <property type="match status" value="1"/>
</dbReference>
<proteinExistence type="predicted"/>
<accession>A0A9W9PSK7</accession>
<dbReference type="SUPFAM" id="SSF53474">
    <property type="entry name" value="alpha/beta-Hydrolases"/>
    <property type="match status" value="1"/>
</dbReference>
<sequence>MTSSAGRGPSHSGVLHEYAPRLVAFEFTSPAKASSKQNSLIFVGGLTDGFCTVPYVSNLAAALEDTDWSLFSILLSSSYSGFGVQSLDRDVEEIGQCVRFIRDLKADRIPGAPSKHGKVVVMGHSTGSQDVLHYLHAPNPLPKSDFDLGLEHLHRPELDGAIMQAPVSDREAMLAIVKSSNDPQEARAAYDQLVSTAQIEPWSADQFDNILPMKMTAKLGLPGNAPLSARRFLSLVSPGSPEKPSQDDLFSSDLSDQRLRETFGQISTRGILQSSLLVLYSGCDEYCPEWVDKEKLVQRWQKATEVGGAKWDANSAIVPGAVHNVQDEGQKELIDRVMRYLMSL</sequence>
<gene>
    <name evidence="1" type="ORF">N7476_008902</name>
</gene>
<evidence type="ECO:0000313" key="2">
    <source>
        <dbReference type="Proteomes" id="UP001147746"/>
    </source>
</evidence>
<organism evidence="1 2">
    <name type="scientific">Penicillium atrosanguineum</name>
    <dbReference type="NCBI Taxonomy" id="1132637"/>
    <lineage>
        <taxon>Eukaryota</taxon>
        <taxon>Fungi</taxon>
        <taxon>Dikarya</taxon>
        <taxon>Ascomycota</taxon>
        <taxon>Pezizomycotina</taxon>
        <taxon>Eurotiomycetes</taxon>
        <taxon>Eurotiomycetidae</taxon>
        <taxon>Eurotiales</taxon>
        <taxon>Aspergillaceae</taxon>
        <taxon>Penicillium</taxon>
    </lineage>
</organism>
<name>A0A9W9PSK7_9EURO</name>
<reference evidence="1" key="1">
    <citation type="submission" date="2022-12" db="EMBL/GenBank/DDBJ databases">
        <authorList>
            <person name="Petersen C."/>
        </authorList>
    </citation>
    <scope>NUCLEOTIDE SEQUENCE</scope>
    <source>
        <strain evidence="1">IBT 21472</strain>
    </source>
</reference>
<evidence type="ECO:0000313" key="1">
    <source>
        <dbReference type="EMBL" id="KAJ5308246.1"/>
    </source>
</evidence>
<dbReference type="InterPro" id="IPR029058">
    <property type="entry name" value="AB_hydrolase_fold"/>
</dbReference>
<protein>
    <submittedName>
        <fullName evidence="1">Uncharacterized protein</fullName>
    </submittedName>
</protein>
<dbReference type="GO" id="GO:0017000">
    <property type="term" value="P:antibiotic biosynthetic process"/>
    <property type="evidence" value="ECO:0007669"/>
    <property type="project" value="UniProtKB-ARBA"/>
</dbReference>
<dbReference type="Pfam" id="PF08538">
    <property type="entry name" value="DUF1749"/>
    <property type="match status" value="1"/>
</dbReference>
<comment type="caution">
    <text evidence="1">The sequence shown here is derived from an EMBL/GenBank/DDBJ whole genome shotgun (WGS) entry which is preliminary data.</text>
</comment>
<dbReference type="AlphaFoldDB" id="A0A9W9PSK7"/>
<dbReference type="InterPro" id="IPR013744">
    <property type="entry name" value="SidJ"/>
</dbReference>
<dbReference type="EMBL" id="JAPZBO010000008">
    <property type="protein sequence ID" value="KAJ5308246.1"/>
    <property type="molecule type" value="Genomic_DNA"/>
</dbReference>
<dbReference type="Gene3D" id="3.40.50.1820">
    <property type="entry name" value="alpha/beta hydrolase"/>
    <property type="match status" value="1"/>
</dbReference>
<dbReference type="OrthoDB" id="10034502at2759"/>